<feature type="region of interest" description="Disordered" evidence="11">
    <location>
        <begin position="1"/>
        <end position="37"/>
    </location>
</feature>
<keyword evidence="4 9" id="KW-1003">Cell membrane</keyword>
<sequence>MALVQLDATPARFPNSSFPDSSGTGRRLAQRSTATAKQQTAYLPVIESKQRGPAPPSPMPGLRGAVWTGNLLILVFIVGLGIWSVLAPLKSAAIASGVIEPESSRKTIQHLEGGIVRRILVKNGDAVMGGQIVIELDDTKSRSERDSIQGQLWDAEGSRARLLAEQTGGDRVAYPDDLRAAMDRYPSVSAILIGQQKIFEARRRVMQAEIQIANEKIAQVRQEIVGLGAQKAALADRATISSQELDQVTILSAKGLERRSRLLNLQREKADLDGQQGQVEAQISRAYQVISGSQADLAKLESDRLSEVAQGMRDTESRIMQLRERLRAIDDQLSRTDIRAPEDGTIMNLRVHTSGGVIGAGEPLVDLLPRTDRLVVSAHVRPEDIHLVRAGLEAQVHLLPYNQRRVPLLKGRVEYVSADRLTDPQSGQPYFAATIRVTDERLAKMSDVELVAGMPTQTLIETGQSSVALYAVRPLLDSFNRAFRED</sequence>
<comment type="caution">
    <text evidence="14">The sequence shown here is derived from an EMBL/GenBank/DDBJ whole genome shotgun (WGS) entry which is preliminary data.</text>
</comment>
<dbReference type="GO" id="GO:0005886">
    <property type="term" value="C:plasma membrane"/>
    <property type="evidence" value="ECO:0007669"/>
    <property type="project" value="UniProtKB-SubCell"/>
</dbReference>
<evidence type="ECO:0000256" key="11">
    <source>
        <dbReference type="SAM" id="MobiDB-lite"/>
    </source>
</evidence>
<comment type="subcellular location">
    <subcellularLocation>
        <location evidence="1 9">Cell inner membrane</location>
        <topology evidence="1 9">Single-pass membrane protein</topology>
    </subcellularLocation>
</comment>
<keyword evidence="10" id="KW-0175">Coiled coil</keyword>
<comment type="similarity">
    <text evidence="2 9">Belongs to the membrane fusion protein (MFP) (TC 8.A.1) family.</text>
</comment>
<accession>A0A8G2MRA7</accession>
<dbReference type="GeneID" id="303205638"/>
<dbReference type="GO" id="GO:0015031">
    <property type="term" value="P:protein transport"/>
    <property type="evidence" value="ECO:0007669"/>
    <property type="project" value="InterPro"/>
</dbReference>
<dbReference type="AlphaFoldDB" id="A0A8G2MRA7"/>
<gene>
    <name evidence="14" type="ORF">E0H31_21795</name>
</gene>
<keyword evidence="7 9" id="KW-1133">Transmembrane helix</keyword>
<keyword evidence="3 9" id="KW-0813">Transport</keyword>
<dbReference type="Proteomes" id="UP000291866">
    <property type="component" value="Unassembled WGS sequence"/>
</dbReference>
<dbReference type="OMA" id="PAEMFVR"/>
<evidence type="ECO:0000256" key="3">
    <source>
        <dbReference type="ARBA" id="ARBA00022448"/>
    </source>
</evidence>
<dbReference type="PRINTS" id="PR01490">
    <property type="entry name" value="RTXTOXIND"/>
</dbReference>
<evidence type="ECO:0000256" key="9">
    <source>
        <dbReference type="RuleBase" id="RU365093"/>
    </source>
</evidence>
<evidence type="ECO:0000313" key="14">
    <source>
        <dbReference type="EMBL" id="TBX90142.1"/>
    </source>
</evidence>
<dbReference type="NCBIfam" id="TIGR01843">
    <property type="entry name" value="type_I_hlyD"/>
    <property type="match status" value="1"/>
</dbReference>
<dbReference type="InterPro" id="IPR058781">
    <property type="entry name" value="HH_AprE-like"/>
</dbReference>
<evidence type="ECO:0000256" key="7">
    <source>
        <dbReference type="ARBA" id="ARBA00022989"/>
    </source>
</evidence>
<feature type="coiled-coil region" evidence="10">
    <location>
        <begin position="203"/>
        <end position="230"/>
    </location>
</feature>
<name>A0A8G2MRA7_RHILV</name>
<keyword evidence="6 9" id="KW-0812">Transmembrane</keyword>
<feature type="domain" description="AprE-like beta-barrel" evidence="13">
    <location>
        <begin position="374"/>
        <end position="463"/>
    </location>
</feature>
<reference evidence="14 15" key="1">
    <citation type="submission" date="2019-02" db="EMBL/GenBank/DDBJ databases">
        <title>The competitiveness to form nodules shapes the capacities of Rhizobium leguminosarum sv viciae communities to promote symbiosis with specific hosts.</title>
        <authorList>
            <person name="Boivin S."/>
            <person name="Lepetit M."/>
        </authorList>
    </citation>
    <scope>NUCLEOTIDE SEQUENCE [LARGE SCALE GENOMIC DNA]</scope>
    <source>
        <strain evidence="14 15">SPF4F3</strain>
    </source>
</reference>
<protein>
    <recommendedName>
        <fullName evidence="9">Membrane fusion protein (MFP) family protein</fullName>
    </recommendedName>
</protein>
<organism evidence="14 15">
    <name type="scientific">Rhizobium leguminosarum bv. viciae</name>
    <dbReference type="NCBI Taxonomy" id="387"/>
    <lineage>
        <taxon>Bacteria</taxon>
        <taxon>Pseudomonadati</taxon>
        <taxon>Pseudomonadota</taxon>
        <taxon>Alphaproteobacteria</taxon>
        <taxon>Hyphomicrobiales</taxon>
        <taxon>Rhizobiaceae</taxon>
        <taxon>Rhizobium/Agrobacterium group</taxon>
        <taxon>Rhizobium</taxon>
    </lineage>
</organism>
<dbReference type="PANTHER" id="PTHR30386:SF17">
    <property type="entry name" value="ALKALINE PROTEASE SECRETION PROTEIN APRE"/>
    <property type="match status" value="1"/>
</dbReference>
<evidence type="ECO:0000256" key="2">
    <source>
        <dbReference type="ARBA" id="ARBA00009477"/>
    </source>
</evidence>
<feature type="domain" description="AprE-like long alpha-helical hairpin" evidence="12">
    <location>
        <begin position="141"/>
        <end position="332"/>
    </location>
</feature>
<dbReference type="InterPro" id="IPR050739">
    <property type="entry name" value="MFP"/>
</dbReference>
<evidence type="ECO:0000256" key="4">
    <source>
        <dbReference type="ARBA" id="ARBA00022475"/>
    </source>
</evidence>
<dbReference type="InterPro" id="IPR010129">
    <property type="entry name" value="T1SS_HlyD"/>
</dbReference>
<dbReference type="RefSeq" id="WP_011650403.1">
    <property type="nucleotide sequence ID" value="NZ_SJLU01000011.1"/>
</dbReference>
<evidence type="ECO:0000259" key="12">
    <source>
        <dbReference type="Pfam" id="PF25994"/>
    </source>
</evidence>
<feature type="compositionally biased region" description="Polar residues" evidence="11">
    <location>
        <begin position="14"/>
        <end position="37"/>
    </location>
</feature>
<evidence type="ECO:0000256" key="6">
    <source>
        <dbReference type="ARBA" id="ARBA00022692"/>
    </source>
</evidence>
<evidence type="ECO:0000256" key="5">
    <source>
        <dbReference type="ARBA" id="ARBA00022519"/>
    </source>
</evidence>
<feature type="transmembrane region" description="Helical" evidence="9">
    <location>
        <begin position="65"/>
        <end position="86"/>
    </location>
</feature>
<keyword evidence="5 9" id="KW-0997">Cell inner membrane</keyword>
<dbReference type="PANTHER" id="PTHR30386">
    <property type="entry name" value="MEMBRANE FUSION SUBUNIT OF EMRAB-TOLC MULTIDRUG EFFLUX PUMP"/>
    <property type="match status" value="1"/>
</dbReference>
<dbReference type="Pfam" id="PF26002">
    <property type="entry name" value="Beta-barrel_AprE"/>
    <property type="match status" value="1"/>
</dbReference>
<evidence type="ECO:0000313" key="15">
    <source>
        <dbReference type="Proteomes" id="UP000291866"/>
    </source>
</evidence>
<dbReference type="InterPro" id="IPR058982">
    <property type="entry name" value="Beta-barrel_AprE"/>
</dbReference>
<dbReference type="EMBL" id="SJLU01000011">
    <property type="protein sequence ID" value="TBX90142.1"/>
    <property type="molecule type" value="Genomic_DNA"/>
</dbReference>
<evidence type="ECO:0000256" key="10">
    <source>
        <dbReference type="SAM" id="Coils"/>
    </source>
</evidence>
<keyword evidence="8 9" id="KW-0472">Membrane</keyword>
<evidence type="ECO:0000256" key="8">
    <source>
        <dbReference type="ARBA" id="ARBA00023136"/>
    </source>
</evidence>
<dbReference type="Pfam" id="PF25994">
    <property type="entry name" value="HH_AprE"/>
    <property type="match status" value="1"/>
</dbReference>
<evidence type="ECO:0000256" key="1">
    <source>
        <dbReference type="ARBA" id="ARBA00004377"/>
    </source>
</evidence>
<proteinExistence type="inferred from homology"/>
<dbReference type="Gene3D" id="2.40.30.170">
    <property type="match status" value="1"/>
</dbReference>
<evidence type="ECO:0000259" key="13">
    <source>
        <dbReference type="Pfam" id="PF26002"/>
    </source>
</evidence>